<dbReference type="PROSITE" id="PS50929">
    <property type="entry name" value="ABC_TM1F"/>
    <property type="match status" value="1"/>
</dbReference>
<dbReference type="GO" id="GO:0005743">
    <property type="term" value="C:mitochondrial inner membrane"/>
    <property type="evidence" value="ECO:0007669"/>
    <property type="project" value="TreeGrafter"/>
</dbReference>
<protein>
    <recommendedName>
        <fullName evidence="8">ABC transmembrane type-1 domain-containing protein</fullName>
    </recommendedName>
</protein>
<comment type="subcellular location">
    <subcellularLocation>
        <location evidence="1">Membrane</location>
        <topology evidence="1">Multi-pass membrane protein</topology>
    </subcellularLocation>
</comment>
<evidence type="ECO:0000256" key="3">
    <source>
        <dbReference type="ARBA" id="ARBA00022692"/>
    </source>
</evidence>
<feature type="transmembrane region" description="Helical" evidence="7">
    <location>
        <begin position="119"/>
        <end position="140"/>
    </location>
</feature>
<keyword evidence="5" id="KW-0406">Ion transport</keyword>
<organism evidence="9 10">
    <name type="scientific">Tieghemiomyces parasiticus</name>
    <dbReference type="NCBI Taxonomy" id="78921"/>
    <lineage>
        <taxon>Eukaryota</taxon>
        <taxon>Fungi</taxon>
        <taxon>Fungi incertae sedis</taxon>
        <taxon>Zoopagomycota</taxon>
        <taxon>Kickxellomycotina</taxon>
        <taxon>Dimargaritomycetes</taxon>
        <taxon>Dimargaritales</taxon>
        <taxon>Dimargaritaceae</taxon>
        <taxon>Tieghemiomyces</taxon>
    </lineage>
</organism>
<feature type="domain" description="ABC transmembrane type-1" evidence="8">
    <location>
        <begin position="122"/>
        <end position="267"/>
    </location>
</feature>
<evidence type="ECO:0000256" key="7">
    <source>
        <dbReference type="SAM" id="Phobius"/>
    </source>
</evidence>
<dbReference type="PANTHER" id="PTHR43394:SF17">
    <property type="entry name" value="MITOCHONDRIAL POTASSIUM CHANNEL ATP-BINDING SUBUNIT"/>
    <property type="match status" value="1"/>
</dbReference>
<evidence type="ECO:0000313" key="9">
    <source>
        <dbReference type="EMBL" id="KAJ1923417.1"/>
    </source>
</evidence>
<dbReference type="SUPFAM" id="SSF90123">
    <property type="entry name" value="ABC transporter transmembrane region"/>
    <property type="match status" value="1"/>
</dbReference>
<reference evidence="9" key="1">
    <citation type="submission" date="2022-07" db="EMBL/GenBank/DDBJ databases">
        <title>Phylogenomic reconstructions and comparative analyses of Kickxellomycotina fungi.</title>
        <authorList>
            <person name="Reynolds N.K."/>
            <person name="Stajich J.E."/>
            <person name="Barry K."/>
            <person name="Grigoriev I.V."/>
            <person name="Crous P."/>
            <person name="Smith M.E."/>
        </authorList>
    </citation>
    <scope>NUCLEOTIDE SEQUENCE</scope>
    <source>
        <strain evidence="9">RSA 861</strain>
    </source>
</reference>
<dbReference type="InterPro" id="IPR011527">
    <property type="entry name" value="ABC1_TM_dom"/>
</dbReference>
<keyword evidence="2" id="KW-0813">Transport</keyword>
<feature type="transmembrane region" description="Helical" evidence="7">
    <location>
        <begin position="152"/>
        <end position="175"/>
    </location>
</feature>
<evidence type="ECO:0000313" key="10">
    <source>
        <dbReference type="Proteomes" id="UP001150569"/>
    </source>
</evidence>
<evidence type="ECO:0000256" key="4">
    <source>
        <dbReference type="ARBA" id="ARBA00022989"/>
    </source>
</evidence>
<dbReference type="Gene3D" id="1.20.1560.10">
    <property type="entry name" value="ABC transporter type 1, transmembrane domain"/>
    <property type="match status" value="1"/>
</dbReference>
<sequence length="267" mass="28742">MDTATNHPTLVWVAFPTQLGGPAAHASGGGTYTGHGYRLAVAVSCVALTAYYQLRSRSWVYCEAAYADPLTEGLAPNGRLRILQLDALRKASERPDHPDRPVAAVTWRTVWQLVRPEGWLLLAVIATALGSALVSLRVPLVMGDLINVISRSLRVTTVTAAVATAPSAALIQGLHRAAVKLLGLFAAQGAFTAAHIHLVTVLGENLGQRLRRALFTSFLAQDMAFFDQHRSGELADRLSQDIQDFKHTFKQLVTQGLKATTLTVGSV</sequence>
<keyword evidence="6 7" id="KW-0472">Membrane</keyword>
<dbReference type="InterPro" id="IPR036640">
    <property type="entry name" value="ABC1_TM_sf"/>
</dbReference>
<evidence type="ECO:0000256" key="5">
    <source>
        <dbReference type="ARBA" id="ARBA00023065"/>
    </source>
</evidence>
<keyword evidence="4 7" id="KW-1133">Transmembrane helix</keyword>
<dbReference type="Proteomes" id="UP001150569">
    <property type="component" value="Unassembled WGS sequence"/>
</dbReference>
<feature type="non-terminal residue" evidence="9">
    <location>
        <position position="267"/>
    </location>
</feature>
<dbReference type="EMBL" id="JANBPT010000336">
    <property type="protein sequence ID" value="KAJ1923417.1"/>
    <property type="molecule type" value="Genomic_DNA"/>
</dbReference>
<comment type="caution">
    <text evidence="9">The sequence shown here is derived from an EMBL/GenBank/DDBJ whole genome shotgun (WGS) entry which is preliminary data.</text>
</comment>
<keyword evidence="10" id="KW-1185">Reference proteome</keyword>
<dbReference type="OrthoDB" id="6500128at2759"/>
<name>A0A9W8A8A3_9FUNG</name>
<keyword evidence="3 7" id="KW-0812">Transmembrane</keyword>
<dbReference type="GO" id="GO:0006811">
    <property type="term" value="P:monoatomic ion transport"/>
    <property type="evidence" value="ECO:0007669"/>
    <property type="project" value="UniProtKB-KW"/>
</dbReference>
<evidence type="ECO:0000259" key="8">
    <source>
        <dbReference type="PROSITE" id="PS50929"/>
    </source>
</evidence>
<accession>A0A9W8A8A3</accession>
<dbReference type="GO" id="GO:0005524">
    <property type="term" value="F:ATP binding"/>
    <property type="evidence" value="ECO:0007669"/>
    <property type="project" value="InterPro"/>
</dbReference>
<evidence type="ECO:0000256" key="6">
    <source>
        <dbReference type="ARBA" id="ARBA00023136"/>
    </source>
</evidence>
<gene>
    <name evidence="9" type="ORF">IWQ60_005910</name>
</gene>
<feature type="transmembrane region" description="Helical" evidence="7">
    <location>
        <begin position="181"/>
        <end position="202"/>
    </location>
</feature>
<dbReference type="PANTHER" id="PTHR43394">
    <property type="entry name" value="ATP-DEPENDENT PERMEASE MDL1, MITOCHONDRIAL"/>
    <property type="match status" value="1"/>
</dbReference>
<evidence type="ECO:0000256" key="2">
    <source>
        <dbReference type="ARBA" id="ARBA00022448"/>
    </source>
</evidence>
<proteinExistence type="predicted"/>
<dbReference type="InterPro" id="IPR039421">
    <property type="entry name" value="Type_1_exporter"/>
</dbReference>
<dbReference type="AlphaFoldDB" id="A0A9W8A8A3"/>
<dbReference type="GO" id="GO:0090374">
    <property type="term" value="P:oligopeptide export from mitochondrion"/>
    <property type="evidence" value="ECO:0007669"/>
    <property type="project" value="TreeGrafter"/>
</dbReference>
<evidence type="ECO:0000256" key="1">
    <source>
        <dbReference type="ARBA" id="ARBA00004141"/>
    </source>
</evidence>
<dbReference type="Pfam" id="PF00664">
    <property type="entry name" value="ABC_membrane"/>
    <property type="match status" value="1"/>
</dbReference>
<dbReference type="GO" id="GO:0015421">
    <property type="term" value="F:ABC-type oligopeptide transporter activity"/>
    <property type="evidence" value="ECO:0007669"/>
    <property type="project" value="TreeGrafter"/>
</dbReference>